<protein>
    <submittedName>
        <fullName evidence="3">Tetratricopeptide repeat protein</fullName>
    </submittedName>
</protein>
<organism evidence="3 4">
    <name type="scientific">Actinoplanes subglobosus</name>
    <dbReference type="NCBI Taxonomy" id="1547892"/>
    <lineage>
        <taxon>Bacteria</taxon>
        <taxon>Bacillati</taxon>
        <taxon>Actinomycetota</taxon>
        <taxon>Actinomycetes</taxon>
        <taxon>Micromonosporales</taxon>
        <taxon>Micromonosporaceae</taxon>
        <taxon>Actinoplanes</taxon>
    </lineage>
</organism>
<evidence type="ECO:0000313" key="3">
    <source>
        <dbReference type="EMBL" id="MFC4063651.1"/>
    </source>
</evidence>
<dbReference type="Pfam" id="PF13424">
    <property type="entry name" value="TPR_12"/>
    <property type="match status" value="1"/>
</dbReference>
<dbReference type="InterPro" id="IPR019734">
    <property type="entry name" value="TPR_rpt"/>
</dbReference>
<keyword evidence="1" id="KW-0812">Transmembrane</keyword>
<dbReference type="SMART" id="SM00028">
    <property type="entry name" value="TPR"/>
    <property type="match status" value="6"/>
</dbReference>
<gene>
    <name evidence="3" type="ORF">ACFO0C_01815</name>
</gene>
<dbReference type="InterPro" id="IPR011990">
    <property type="entry name" value="TPR-like_helical_dom_sf"/>
</dbReference>
<sequence>MGLLMAAGATAALANFVWWWVAGLMGLVAGALGFAGSEVLARRQRMRQLGEDWAAVTTPWPATDAAQAAGHSVLAALNPTERVVRFNLLHQKWLNTLVRWCQDDDGGAVCLVQADAGEGKTRLLIEAVDELIEAGWVCGWLRPGKGREAVAVAARWQRPVLLLADDAATRGEVADLLIAAADEGPRVRVVLAARDFGAWWARLRSGLAREVAMATPSRPLILLPSLVGDARNRQQEFTKAVRAFADWFDAAAPQVVFAGATAAVPAVLLHAAAVVAVSDEVTGQVEADAVQQRLFEAEAAWWREQAVAADLDALGMPVLAGALVLAVLIGASSRDEAITLLRHLPGLGHVDHRIPGRVADWLRELYPQRTAAWLDPYLPGRLVERYAADQITERQALAEAVSAAARDDHAATRALEVLARAAVHTPRRADAFAAVITTDPRRLLPIAVQVTSSQAEPAVLDSRLAAFVTDIDLPPDVLDLLSQLLPWPSVALGWTAVEVARCQVRHTHTDDERASALVDLSRRLGDVGQMEDSLAIAREAVEAYRQLARDQPETYESHLAMSLTNLGARLTDVGQLEQALASSQETVELYRRLAQIQPEANDSNLAMALSNLSHGLAAAGRVEQAEAAAQEAVQIRRRLVLLRPEANEPNLAAALNNLASWLAGVGQTTQALDTVQEAVEIYRRLARIQPDAYEPYLAISLTNLGSGWAGIGQTSEALATAQEAVDIYRRLAQVRPEVHEPHLANSLTNLSHRLADAGESDQALATAHEAVDIRRRLAQIQSEAHEPHLAYSLHSLSRRLANVGQAEQALVAAQEAAAIRRRLAQIMPEAYESDLANSLHNLSRRLAEAGQAEQALTDAEEAVDIYRRLAQIRPEVHESDLANSLHYLSRRLAEVGQAEAALAAAQEAVGLYRLRYAAQREIYSDDLSMAVANLRRLRVWLGQPPNDPQVAQLPAEQRLPDELTS</sequence>
<keyword evidence="1" id="KW-0472">Membrane</keyword>
<comment type="caution">
    <text evidence="3">The sequence shown here is derived from an EMBL/GenBank/DDBJ whole genome shotgun (WGS) entry which is preliminary data.</text>
</comment>
<dbReference type="SUPFAM" id="SSF48452">
    <property type="entry name" value="TPR-like"/>
    <property type="match status" value="3"/>
</dbReference>
<dbReference type="RefSeq" id="WP_378064686.1">
    <property type="nucleotide sequence ID" value="NZ_JBHSBL010000002.1"/>
</dbReference>
<reference evidence="4" key="1">
    <citation type="journal article" date="2019" name="Int. J. Syst. Evol. Microbiol.">
        <title>The Global Catalogue of Microorganisms (GCM) 10K type strain sequencing project: providing services to taxonomists for standard genome sequencing and annotation.</title>
        <authorList>
            <consortium name="The Broad Institute Genomics Platform"/>
            <consortium name="The Broad Institute Genome Sequencing Center for Infectious Disease"/>
            <person name="Wu L."/>
            <person name="Ma J."/>
        </authorList>
    </citation>
    <scope>NUCLEOTIDE SEQUENCE [LARGE SCALE GENOMIC DNA]</scope>
    <source>
        <strain evidence="4">TBRC 5832</strain>
    </source>
</reference>
<keyword evidence="1" id="KW-1133">Transmembrane helix</keyword>
<dbReference type="EMBL" id="JBHSBL010000002">
    <property type="protein sequence ID" value="MFC4063651.1"/>
    <property type="molecule type" value="Genomic_DNA"/>
</dbReference>
<dbReference type="Pfam" id="PF13374">
    <property type="entry name" value="TPR_10"/>
    <property type="match status" value="4"/>
</dbReference>
<evidence type="ECO:0000313" key="4">
    <source>
        <dbReference type="Proteomes" id="UP001595867"/>
    </source>
</evidence>
<feature type="domain" description="Novel STAND NTPase 5" evidence="2">
    <location>
        <begin position="97"/>
        <end position="195"/>
    </location>
</feature>
<name>A0ABV8IHZ8_9ACTN</name>
<dbReference type="Gene3D" id="1.25.40.10">
    <property type="entry name" value="Tetratricopeptide repeat domain"/>
    <property type="match status" value="4"/>
</dbReference>
<accession>A0ABV8IHZ8</accession>
<evidence type="ECO:0000259" key="2">
    <source>
        <dbReference type="Pfam" id="PF25199"/>
    </source>
</evidence>
<keyword evidence="4" id="KW-1185">Reference proteome</keyword>
<dbReference type="PANTHER" id="PTHR19959:SF119">
    <property type="entry name" value="FUNGAL LIPASE-LIKE DOMAIN-CONTAINING PROTEIN"/>
    <property type="match status" value="1"/>
</dbReference>
<feature type="transmembrane region" description="Helical" evidence="1">
    <location>
        <begin position="17"/>
        <end position="41"/>
    </location>
</feature>
<dbReference type="Pfam" id="PF25199">
    <property type="entry name" value="nSTAND_NTPase5"/>
    <property type="match status" value="1"/>
</dbReference>
<dbReference type="InterPro" id="IPR057574">
    <property type="entry name" value="nSTAND_NTPase5_dom"/>
</dbReference>
<proteinExistence type="predicted"/>
<dbReference type="Proteomes" id="UP001595867">
    <property type="component" value="Unassembled WGS sequence"/>
</dbReference>
<dbReference type="PANTHER" id="PTHR19959">
    <property type="entry name" value="KINESIN LIGHT CHAIN"/>
    <property type="match status" value="1"/>
</dbReference>
<evidence type="ECO:0000256" key="1">
    <source>
        <dbReference type="SAM" id="Phobius"/>
    </source>
</evidence>